<evidence type="ECO:0000313" key="2">
    <source>
        <dbReference type="EMBL" id="CAL4078560.1"/>
    </source>
</evidence>
<keyword evidence="3" id="KW-1185">Reference proteome</keyword>
<feature type="non-terminal residue" evidence="2">
    <location>
        <position position="188"/>
    </location>
</feature>
<feature type="chain" id="PRO_5043696552" description="Secreted protein" evidence="1">
    <location>
        <begin position="16"/>
        <end position="188"/>
    </location>
</feature>
<name>A0AAV2QD08_MEGNR</name>
<dbReference type="AlphaFoldDB" id="A0AAV2QD08"/>
<comment type="caution">
    <text evidence="2">The sequence shown here is derived from an EMBL/GenBank/DDBJ whole genome shotgun (WGS) entry which is preliminary data.</text>
</comment>
<proteinExistence type="predicted"/>
<evidence type="ECO:0000256" key="1">
    <source>
        <dbReference type="SAM" id="SignalP"/>
    </source>
</evidence>
<gene>
    <name evidence="2" type="ORF">MNOR_LOCUS10688</name>
</gene>
<feature type="signal peptide" evidence="1">
    <location>
        <begin position="1"/>
        <end position="15"/>
    </location>
</feature>
<dbReference type="Proteomes" id="UP001497623">
    <property type="component" value="Unassembled WGS sequence"/>
</dbReference>
<evidence type="ECO:0000313" key="3">
    <source>
        <dbReference type="Proteomes" id="UP001497623"/>
    </source>
</evidence>
<dbReference type="EMBL" id="CAXKWB010005462">
    <property type="protein sequence ID" value="CAL4078560.1"/>
    <property type="molecule type" value="Genomic_DNA"/>
</dbReference>
<accession>A0AAV2QD08</accession>
<reference evidence="2 3" key="1">
    <citation type="submission" date="2024-05" db="EMBL/GenBank/DDBJ databases">
        <authorList>
            <person name="Wallberg A."/>
        </authorList>
    </citation>
    <scope>NUCLEOTIDE SEQUENCE [LARGE SCALE GENOMIC DNA]</scope>
</reference>
<sequence>MALLVAISLLQCVESGSQKKGHLSNPPTKLIKEHGGNKGMMQHGGEVHTSKRSKLKSKIIQIMHENDEYQKGKKIIQQEKIYSKLCRPSYHKFNIKHHISSLPKDSPLKYIIENNIKITPQVLAIKQCGTCNFQCTDNNGRRTGEECTSTKQKEKTFIFYHYQDGNEECFEGQRKYLEIKIMEDKKCK</sequence>
<evidence type="ECO:0008006" key="4">
    <source>
        <dbReference type="Google" id="ProtNLM"/>
    </source>
</evidence>
<protein>
    <recommendedName>
        <fullName evidence="4">Secreted protein</fullName>
    </recommendedName>
</protein>
<organism evidence="2 3">
    <name type="scientific">Meganyctiphanes norvegica</name>
    <name type="common">Northern krill</name>
    <name type="synonym">Thysanopoda norvegica</name>
    <dbReference type="NCBI Taxonomy" id="48144"/>
    <lineage>
        <taxon>Eukaryota</taxon>
        <taxon>Metazoa</taxon>
        <taxon>Ecdysozoa</taxon>
        <taxon>Arthropoda</taxon>
        <taxon>Crustacea</taxon>
        <taxon>Multicrustacea</taxon>
        <taxon>Malacostraca</taxon>
        <taxon>Eumalacostraca</taxon>
        <taxon>Eucarida</taxon>
        <taxon>Euphausiacea</taxon>
        <taxon>Euphausiidae</taxon>
        <taxon>Meganyctiphanes</taxon>
    </lineage>
</organism>
<keyword evidence="1" id="KW-0732">Signal</keyword>